<dbReference type="STRING" id="885580.ENSFDAP00000003979"/>
<dbReference type="InterPro" id="IPR036770">
    <property type="entry name" value="Ankyrin_rpt-contain_sf"/>
</dbReference>
<dbReference type="PROSITE" id="PS50297">
    <property type="entry name" value="ANK_REP_REGION"/>
    <property type="match status" value="2"/>
</dbReference>
<organism evidence="3 4">
    <name type="scientific">Fukomys damarensis</name>
    <name type="common">Damaraland mole rat</name>
    <name type="synonym">Cryptomys damarensis</name>
    <dbReference type="NCBI Taxonomy" id="885580"/>
    <lineage>
        <taxon>Eukaryota</taxon>
        <taxon>Metazoa</taxon>
        <taxon>Chordata</taxon>
        <taxon>Craniata</taxon>
        <taxon>Vertebrata</taxon>
        <taxon>Euteleostomi</taxon>
        <taxon>Mammalia</taxon>
        <taxon>Eutheria</taxon>
        <taxon>Euarchontoglires</taxon>
        <taxon>Glires</taxon>
        <taxon>Rodentia</taxon>
        <taxon>Hystricomorpha</taxon>
        <taxon>Bathyergidae</taxon>
        <taxon>Fukomys</taxon>
    </lineage>
</organism>
<reference evidence="3 4" key="1">
    <citation type="submission" date="2013-11" db="EMBL/GenBank/DDBJ databases">
        <title>The Damaraland mole rat (Fukomys damarensis) genome and evolution of African mole rats.</title>
        <authorList>
            <person name="Gladyshev V.N."/>
            <person name="Fang X."/>
        </authorList>
    </citation>
    <scope>NUCLEOTIDE SEQUENCE [LARGE SCALE GENOMIC DNA]</scope>
    <source>
        <tissue evidence="3">Liver</tissue>
    </source>
</reference>
<dbReference type="AlphaFoldDB" id="A0A091CUF2"/>
<dbReference type="EMBL" id="KN124339">
    <property type="protein sequence ID" value="KFO21638.1"/>
    <property type="molecule type" value="Genomic_DNA"/>
</dbReference>
<dbReference type="InterPro" id="IPR002110">
    <property type="entry name" value="Ankyrin_rpt"/>
</dbReference>
<feature type="repeat" description="ANK" evidence="1">
    <location>
        <begin position="147"/>
        <end position="179"/>
    </location>
</feature>
<accession>A0A091CUF2</accession>
<dbReference type="SMART" id="SM00248">
    <property type="entry name" value="ANK"/>
    <property type="match status" value="4"/>
</dbReference>
<feature type="region of interest" description="Disordered" evidence="2">
    <location>
        <begin position="15"/>
        <end position="37"/>
    </location>
</feature>
<feature type="repeat" description="ANK" evidence="1">
    <location>
        <begin position="81"/>
        <end position="113"/>
    </location>
</feature>
<keyword evidence="1" id="KW-0040">ANK repeat</keyword>
<name>A0A091CUF2_FUKDA</name>
<dbReference type="PANTHER" id="PTHR24147:SF60">
    <property type="entry name" value="ANKYRIN REPEAT DOMAIN-CONTAINING PROTEIN 26-RELATED"/>
    <property type="match status" value="1"/>
</dbReference>
<proteinExistence type="predicted"/>
<dbReference type="Pfam" id="PF12796">
    <property type="entry name" value="Ank_2"/>
    <property type="match status" value="1"/>
</dbReference>
<evidence type="ECO:0000256" key="2">
    <source>
        <dbReference type="SAM" id="MobiDB-lite"/>
    </source>
</evidence>
<gene>
    <name evidence="3" type="ORF">H920_16975</name>
</gene>
<dbReference type="PANTHER" id="PTHR24147">
    <property type="entry name" value="ANKYRIN REPEAT DOMAIN 36-RELATED"/>
    <property type="match status" value="1"/>
</dbReference>
<evidence type="ECO:0000313" key="4">
    <source>
        <dbReference type="Proteomes" id="UP000028990"/>
    </source>
</evidence>
<dbReference type="PROSITE" id="PS50088">
    <property type="entry name" value="ANK_REPEAT"/>
    <property type="match status" value="3"/>
</dbReference>
<dbReference type="Pfam" id="PF00023">
    <property type="entry name" value="Ank"/>
    <property type="match status" value="1"/>
</dbReference>
<protein>
    <submittedName>
        <fullName evidence="3">Ankyrin repeat domain-containing protein 26</fullName>
    </submittedName>
</protein>
<keyword evidence="4" id="KW-1185">Reference proteome</keyword>
<dbReference type="InterPro" id="IPR050657">
    <property type="entry name" value="Ankyrin_repeat_domain"/>
</dbReference>
<evidence type="ECO:0000313" key="3">
    <source>
        <dbReference type="EMBL" id="KFO21638.1"/>
    </source>
</evidence>
<dbReference type="SUPFAM" id="SSF48403">
    <property type="entry name" value="Ankyrin repeat"/>
    <property type="match status" value="1"/>
</dbReference>
<dbReference type="Gene3D" id="1.25.40.20">
    <property type="entry name" value="Ankyrin repeat-containing domain"/>
    <property type="match status" value="2"/>
</dbReference>
<dbReference type="PRINTS" id="PR01415">
    <property type="entry name" value="ANKYRIN"/>
</dbReference>
<evidence type="ECO:0000256" key="1">
    <source>
        <dbReference type="PROSITE-ProRule" id="PRU00023"/>
    </source>
</evidence>
<dbReference type="Proteomes" id="UP000028990">
    <property type="component" value="Unassembled WGS sequence"/>
</dbReference>
<sequence length="225" mass="24869">MPIASAIRRLFGLSSRGRVPSDPSGLEGSCGDPQHRARPKAVGKLHKAASVGDTVKVEQRLMLRKSGVNDRDKKHRQWGFRGGTALHFACVYGHPEVVTLLVEKKCDIDAHDRENSTALIKAVQYHQEECATILLEQGANPNVSDASGNTALHYAVYYENSSIVAKLLSHHADTEAKNKDDLTPNLLAVRENKQQVAELLIKKKENTHALDEPGRYSCSFIKIRL</sequence>
<feature type="repeat" description="ANK" evidence="1">
    <location>
        <begin position="114"/>
        <end position="146"/>
    </location>
</feature>